<keyword evidence="1" id="KW-0129">CBS domain</keyword>
<dbReference type="InterPro" id="IPR046342">
    <property type="entry name" value="CBS_dom_sf"/>
</dbReference>
<dbReference type="STRING" id="1797994.A2227_03450"/>
<gene>
    <name evidence="3" type="ORF">A2227_03450</name>
</gene>
<evidence type="ECO:0000256" key="1">
    <source>
        <dbReference type="PROSITE-ProRule" id="PRU00703"/>
    </source>
</evidence>
<feature type="domain" description="CBS" evidence="2">
    <location>
        <begin position="10"/>
        <end position="80"/>
    </location>
</feature>
<name>A0A1F5SHZ9_9BACT</name>
<evidence type="ECO:0000259" key="2">
    <source>
        <dbReference type="PROSITE" id="PS51371"/>
    </source>
</evidence>
<dbReference type="PROSITE" id="PS51371">
    <property type="entry name" value="CBS"/>
    <property type="match status" value="1"/>
</dbReference>
<evidence type="ECO:0000313" key="4">
    <source>
        <dbReference type="Proteomes" id="UP000178367"/>
    </source>
</evidence>
<sequence length="185" mass="20771">MQTSIVKDIMVPLAEYAVIGEDASLYEAIIELKRAQENFSRKNSLHAHRAILVRNKSGRIIGKISQMDALKALEPKARNLISKTARRIGFSKNYLVSTHEQFRLWDIQIEHISNQARHILAKDAMYALTSGEYIDSEATLAAATHQLARGNHHSLLVTDKKKNVVGILRQVDVFTVVFSNIGPIQ</sequence>
<accession>A0A1F5SHZ9</accession>
<reference evidence="3 4" key="1">
    <citation type="journal article" date="2016" name="Nat. Commun.">
        <title>Thousands of microbial genomes shed light on interconnected biogeochemical processes in an aquifer system.</title>
        <authorList>
            <person name="Anantharaman K."/>
            <person name="Brown C.T."/>
            <person name="Hug L.A."/>
            <person name="Sharon I."/>
            <person name="Castelle C.J."/>
            <person name="Probst A.J."/>
            <person name="Thomas B.C."/>
            <person name="Singh A."/>
            <person name="Wilkins M.J."/>
            <person name="Karaoz U."/>
            <person name="Brodie E.L."/>
            <person name="Williams K.H."/>
            <person name="Hubbard S.S."/>
            <person name="Banfield J.F."/>
        </authorList>
    </citation>
    <scope>NUCLEOTIDE SEQUENCE [LARGE SCALE GENOMIC DNA]</scope>
</reference>
<dbReference type="EMBL" id="MFGB01000016">
    <property type="protein sequence ID" value="OGF26315.1"/>
    <property type="molecule type" value="Genomic_DNA"/>
</dbReference>
<evidence type="ECO:0000313" key="3">
    <source>
        <dbReference type="EMBL" id="OGF26315.1"/>
    </source>
</evidence>
<protein>
    <recommendedName>
        <fullName evidence="2">CBS domain-containing protein</fullName>
    </recommendedName>
</protein>
<comment type="caution">
    <text evidence="3">The sequence shown here is derived from an EMBL/GenBank/DDBJ whole genome shotgun (WGS) entry which is preliminary data.</text>
</comment>
<proteinExistence type="predicted"/>
<dbReference type="Gene3D" id="3.10.580.10">
    <property type="entry name" value="CBS-domain"/>
    <property type="match status" value="1"/>
</dbReference>
<dbReference type="Pfam" id="PF00571">
    <property type="entry name" value="CBS"/>
    <property type="match status" value="2"/>
</dbReference>
<dbReference type="Proteomes" id="UP000178367">
    <property type="component" value="Unassembled WGS sequence"/>
</dbReference>
<dbReference type="InterPro" id="IPR000644">
    <property type="entry name" value="CBS_dom"/>
</dbReference>
<organism evidence="3 4">
    <name type="scientific">Candidatus Falkowbacteria bacterium RIFOXYA2_FULL_47_19</name>
    <dbReference type="NCBI Taxonomy" id="1797994"/>
    <lineage>
        <taxon>Bacteria</taxon>
        <taxon>Candidatus Falkowiibacteriota</taxon>
    </lineage>
</organism>
<dbReference type="AlphaFoldDB" id="A0A1F5SHZ9"/>
<dbReference type="SUPFAM" id="SSF54631">
    <property type="entry name" value="CBS-domain pair"/>
    <property type="match status" value="1"/>
</dbReference>